<accession>A0A7J5ZJ02</accession>
<keyword evidence="5" id="KW-1185">Reference proteome</keyword>
<organism evidence="4 5">
    <name type="scientific">Ameiurus melas</name>
    <name type="common">Black bullhead</name>
    <name type="synonym">Silurus melas</name>
    <dbReference type="NCBI Taxonomy" id="219545"/>
    <lineage>
        <taxon>Eukaryota</taxon>
        <taxon>Metazoa</taxon>
        <taxon>Chordata</taxon>
        <taxon>Craniata</taxon>
        <taxon>Vertebrata</taxon>
        <taxon>Euteleostomi</taxon>
        <taxon>Actinopterygii</taxon>
        <taxon>Neopterygii</taxon>
        <taxon>Teleostei</taxon>
        <taxon>Ostariophysi</taxon>
        <taxon>Siluriformes</taxon>
        <taxon>Ictaluridae</taxon>
        <taxon>Ameiurus</taxon>
    </lineage>
</organism>
<comment type="caution">
    <text evidence="4">The sequence shown here is derived from an EMBL/GenBank/DDBJ whole genome shotgun (WGS) entry which is preliminary data.</text>
</comment>
<name>A0A7J5ZJ02_AMEME</name>
<evidence type="ECO:0000256" key="1">
    <source>
        <dbReference type="ARBA" id="ARBA00004251"/>
    </source>
</evidence>
<dbReference type="EMBL" id="JAAGNN010000029">
    <property type="protein sequence ID" value="KAF4070664.1"/>
    <property type="molecule type" value="Genomic_DNA"/>
</dbReference>
<feature type="chain" id="PRO_5029823269" evidence="3">
    <location>
        <begin position="33"/>
        <end position="99"/>
    </location>
</feature>
<gene>
    <name evidence="4" type="ORF">AMELA_G00288170</name>
</gene>
<evidence type="ECO:0000313" key="5">
    <source>
        <dbReference type="Proteomes" id="UP000593565"/>
    </source>
</evidence>
<proteinExistence type="predicted"/>
<dbReference type="AlphaFoldDB" id="A0A7J5ZJ02"/>
<sequence>MWLFVDSHVPAMELLFSIRSVFCLCLFHLAAADISALNIVVTCTKTNDLNPDELWTPPDSNPSPLHDLKVQLTSLNGAPASLALNITWSINIDGEYYDF</sequence>
<feature type="signal peptide" evidence="3">
    <location>
        <begin position="1"/>
        <end position="32"/>
    </location>
</feature>
<comment type="subcellular location">
    <subcellularLocation>
        <location evidence="1">Cell membrane</location>
        <topology evidence="1">Single-pass type I membrane protein</topology>
    </subcellularLocation>
</comment>
<reference evidence="4 5" key="1">
    <citation type="submission" date="2020-02" db="EMBL/GenBank/DDBJ databases">
        <title>A chromosome-scale genome assembly of the black bullhead catfish (Ameiurus melas).</title>
        <authorList>
            <person name="Wen M."/>
            <person name="Zham M."/>
            <person name="Cabau C."/>
            <person name="Klopp C."/>
            <person name="Donnadieu C."/>
            <person name="Roques C."/>
            <person name="Bouchez O."/>
            <person name="Lampietro C."/>
            <person name="Jouanno E."/>
            <person name="Herpin A."/>
            <person name="Louis A."/>
            <person name="Berthelot C."/>
            <person name="Parey E."/>
            <person name="Roest-Crollius H."/>
            <person name="Braasch I."/>
            <person name="Postlethwait J."/>
            <person name="Robinson-Rechavi M."/>
            <person name="Echchiki A."/>
            <person name="Begum T."/>
            <person name="Montfort J."/>
            <person name="Schartl M."/>
            <person name="Bobe J."/>
            <person name="Guiguen Y."/>
        </authorList>
    </citation>
    <scope>NUCLEOTIDE SEQUENCE [LARGE SCALE GENOMIC DNA]</scope>
    <source>
        <strain evidence="4">M_S1</strain>
        <tissue evidence="4">Blood</tissue>
    </source>
</reference>
<keyword evidence="2" id="KW-1003">Cell membrane</keyword>
<evidence type="ECO:0000256" key="2">
    <source>
        <dbReference type="ARBA" id="ARBA00022475"/>
    </source>
</evidence>
<protein>
    <submittedName>
        <fullName evidence="4">Uncharacterized protein</fullName>
    </submittedName>
</protein>
<dbReference type="InterPro" id="IPR038683">
    <property type="entry name" value="IL17RA/B_FnIII-like_1_sf"/>
</dbReference>
<keyword evidence="2" id="KW-0472">Membrane</keyword>
<keyword evidence="3" id="KW-0732">Signal</keyword>
<dbReference type="Gene3D" id="2.60.40.2160">
    <property type="entry name" value="Interleukin-17 receptor A/B, fibronectin-III-like domain 1"/>
    <property type="match status" value="1"/>
</dbReference>
<evidence type="ECO:0000313" key="4">
    <source>
        <dbReference type="EMBL" id="KAF4070664.1"/>
    </source>
</evidence>
<dbReference type="GO" id="GO:0005886">
    <property type="term" value="C:plasma membrane"/>
    <property type="evidence" value="ECO:0007669"/>
    <property type="project" value="UniProtKB-SubCell"/>
</dbReference>
<dbReference type="Proteomes" id="UP000593565">
    <property type="component" value="Unassembled WGS sequence"/>
</dbReference>
<evidence type="ECO:0000256" key="3">
    <source>
        <dbReference type="SAM" id="SignalP"/>
    </source>
</evidence>